<organism evidence="7 8">
    <name type="scientific">Fusarium vanettenii (strain ATCC MYA-4622 / CBS 123669 / FGSC 9596 / NRRL 45880 / 77-13-4)</name>
    <name type="common">Fusarium solani subsp. pisi</name>
    <dbReference type="NCBI Taxonomy" id="660122"/>
    <lineage>
        <taxon>Eukaryota</taxon>
        <taxon>Fungi</taxon>
        <taxon>Dikarya</taxon>
        <taxon>Ascomycota</taxon>
        <taxon>Pezizomycotina</taxon>
        <taxon>Sordariomycetes</taxon>
        <taxon>Hypocreomycetidae</taxon>
        <taxon>Hypocreales</taxon>
        <taxon>Nectriaceae</taxon>
        <taxon>Fusarium</taxon>
        <taxon>Fusarium solani species complex</taxon>
        <taxon>Fusarium vanettenii</taxon>
    </lineage>
</organism>
<gene>
    <name evidence="7" type="ORF">NECHADRAFT_54453</name>
</gene>
<evidence type="ECO:0000256" key="3">
    <source>
        <dbReference type="ARBA" id="ARBA00036406"/>
    </source>
</evidence>
<dbReference type="InterPro" id="IPR044149">
    <property type="entry name" value="Nitrilases_CHs"/>
</dbReference>
<dbReference type="Proteomes" id="UP000005206">
    <property type="component" value="Chromosome 13"/>
</dbReference>
<evidence type="ECO:0000313" key="7">
    <source>
        <dbReference type="EMBL" id="EEU34527.1"/>
    </source>
</evidence>
<dbReference type="PANTHER" id="PTHR46044:SF14">
    <property type="entry name" value="ARYLACETONITRILASE"/>
    <property type="match status" value="1"/>
</dbReference>
<dbReference type="InterPro" id="IPR000132">
    <property type="entry name" value="Nitrilase/CN_hydratase_CS"/>
</dbReference>
<dbReference type="EMBL" id="GG698964">
    <property type="protein sequence ID" value="EEU34527.1"/>
    <property type="molecule type" value="Genomic_DNA"/>
</dbReference>
<reference evidence="7 8" key="1">
    <citation type="journal article" date="2009" name="PLoS Genet.">
        <title>The genome of Nectria haematococca: contribution of supernumerary chromosomes to gene expansion.</title>
        <authorList>
            <person name="Coleman J.J."/>
            <person name="Rounsley S.D."/>
            <person name="Rodriguez-Carres M."/>
            <person name="Kuo A."/>
            <person name="Wasmann C.C."/>
            <person name="Grimwood J."/>
            <person name="Schmutz J."/>
            <person name="Taga M."/>
            <person name="White G.J."/>
            <person name="Zhou S."/>
            <person name="Schwartz D.C."/>
            <person name="Freitag M."/>
            <person name="Ma L.J."/>
            <person name="Danchin E.G."/>
            <person name="Henrissat B."/>
            <person name="Coutinho P.M."/>
            <person name="Nelson D.R."/>
            <person name="Straney D."/>
            <person name="Napoli C.A."/>
            <person name="Barker B.M."/>
            <person name="Gribskov M."/>
            <person name="Rep M."/>
            <person name="Kroken S."/>
            <person name="Molnar I."/>
            <person name="Rensing C."/>
            <person name="Kennell J.C."/>
            <person name="Zamora J."/>
            <person name="Farman M.L."/>
            <person name="Selker E.U."/>
            <person name="Salamov A."/>
            <person name="Shapiro H."/>
            <person name="Pangilinan J."/>
            <person name="Lindquist E."/>
            <person name="Lamers C."/>
            <person name="Grigoriev I.V."/>
            <person name="Geiser D.M."/>
            <person name="Covert S.F."/>
            <person name="Temporini E."/>
            <person name="Vanetten H.D."/>
        </authorList>
    </citation>
    <scope>NUCLEOTIDE SEQUENCE [LARGE SCALE GENOMIC DNA]</scope>
    <source>
        <strain evidence="8">ATCC MYA-4622 / CBS 123669 / FGSC 9596 / NRRL 45880 / 77-13-4</strain>
    </source>
</reference>
<dbReference type="PANTHER" id="PTHR46044">
    <property type="entry name" value="NITRILASE"/>
    <property type="match status" value="1"/>
</dbReference>
<dbReference type="EC" id="3.5.5.1" evidence="4"/>
<protein>
    <recommendedName>
        <fullName evidence="4">nitrilase</fullName>
        <ecNumber evidence="4">3.5.5.1</ecNumber>
    </recommendedName>
</protein>
<dbReference type="Pfam" id="PF00795">
    <property type="entry name" value="CN_hydrolase"/>
    <property type="match status" value="1"/>
</dbReference>
<dbReference type="KEGG" id="nhe:NECHADRAFT_54453"/>
<evidence type="ECO:0000259" key="6">
    <source>
        <dbReference type="PROSITE" id="PS50263"/>
    </source>
</evidence>
<sequence>MAESVVDNDPNHPIKVAVVQAEPCWFNVEAAVEKTCALIAEAGANGAELVAFPELWIPGYPNFIYAHAQKTCNEYIRKYFRNSVSVDSKHMGQIRLAARRAKMTVVVLGIAEREKGSLYMAQSFIGPDGQILLHRRKFKPTSYERILFGDASGDCTTNVIQTPLGRVGGLQCFEHLQPLLKYHSYFQQEQIHVASWPNLFPLVGKMPFFNSVEACTMATHTYAIEGGAFVLLASHTQSEKVHEGGVELPDDECHTAVTGGGFTEVIAPDGRTIAKAPSPSFEGLIYAELDFNEIYLAKNIVDPVGQYSRTDLFTLQVNSNVNRHCVYREKTTEFAHTTRYPDLEPPEPENASL</sequence>
<dbReference type="GO" id="GO:0016836">
    <property type="term" value="F:hydro-lyase activity"/>
    <property type="evidence" value="ECO:0007669"/>
    <property type="project" value="UniProtKB-ARBA"/>
</dbReference>
<dbReference type="InterPro" id="IPR003010">
    <property type="entry name" value="C-N_Hydrolase"/>
</dbReference>
<feature type="domain" description="CN hydrolase" evidence="6">
    <location>
        <begin position="14"/>
        <end position="291"/>
    </location>
</feature>
<evidence type="ECO:0000256" key="4">
    <source>
        <dbReference type="ARBA" id="ARBA00039045"/>
    </source>
</evidence>
<dbReference type="PROSITE" id="PS50263">
    <property type="entry name" value="CN_HYDROLASE"/>
    <property type="match status" value="1"/>
</dbReference>
<dbReference type="VEuPathDB" id="FungiDB:NECHADRAFT_54453"/>
<dbReference type="RefSeq" id="XP_003040240.1">
    <property type="nucleotide sequence ID" value="XM_003040194.1"/>
</dbReference>
<comment type="catalytic activity">
    <reaction evidence="3">
        <text>a nitrile + 2 H2O = a carboxylate + NH4(+)</text>
        <dbReference type="Rhea" id="RHEA:21724"/>
        <dbReference type="ChEBI" id="CHEBI:15377"/>
        <dbReference type="ChEBI" id="CHEBI:18379"/>
        <dbReference type="ChEBI" id="CHEBI:28938"/>
        <dbReference type="ChEBI" id="CHEBI:29067"/>
        <dbReference type="EC" id="3.5.5.1"/>
    </reaction>
</comment>
<keyword evidence="2" id="KW-0378">Hydrolase</keyword>
<dbReference type="eggNOG" id="KOG0805">
    <property type="taxonomic scope" value="Eukaryota"/>
</dbReference>
<dbReference type="InterPro" id="IPR036526">
    <property type="entry name" value="C-N_Hydrolase_sf"/>
</dbReference>
<dbReference type="OMA" id="PWANNFI"/>
<evidence type="ECO:0000256" key="2">
    <source>
        <dbReference type="ARBA" id="ARBA00022801"/>
    </source>
</evidence>
<feature type="active site" description="Proton acceptor" evidence="5">
    <location>
        <position position="54"/>
    </location>
</feature>
<dbReference type="OrthoDB" id="10250282at2759"/>
<evidence type="ECO:0000256" key="1">
    <source>
        <dbReference type="ARBA" id="ARBA00008129"/>
    </source>
</evidence>
<dbReference type="SUPFAM" id="SSF56317">
    <property type="entry name" value="Carbon-nitrogen hydrolase"/>
    <property type="match status" value="1"/>
</dbReference>
<dbReference type="HOGENOM" id="CLU_030130_6_0_1"/>
<accession>C7ZN92</accession>
<dbReference type="Gene3D" id="3.60.110.10">
    <property type="entry name" value="Carbon-nitrogen hydrolase"/>
    <property type="match status" value="1"/>
</dbReference>
<name>C7ZN92_FUSV7</name>
<dbReference type="PROSITE" id="PS00920">
    <property type="entry name" value="NITRIL_CHT_1"/>
    <property type="match status" value="1"/>
</dbReference>
<dbReference type="CDD" id="cd07564">
    <property type="entry name" value="nitrilases_CHs"/>
    <property type="match status" value="1"/>
</dbReference>
<dbReference type="STRING" id="660122.C7ZN92"/>
<keyword evidence="8" id="KW-1185">Reference proteome</keyword>
<dbReference type="GO" id="GO:0000257">
    <property type="term" value="F:nitrilase activity"/>
    <property type="evidence" value="ECO:0007669"/>
    <property type="project" value="UniProtKB-EC"/>
</dbReference>
<proteinExistence type="inferred from homology"/>
<dbReference type="AlphaFoldDB" id="C7ZN92"/>
<evidence type="ECO:0000256" key="5">
    <source>
        <dbReference type="PROSITE-ProRule" id="PRU10139"/>
    </source>
</evidence>
<dbReference type="GeneID" id="9678062"/>
<evidence type="ECO:0000313" key="8">
    <source>
        <dbReference type="Proteomes" id="UP000005206"/>
    </source>
</evidence>
<dbReference type="InParanoid" id="C7ZN92"/>
<comment type="similarity">
    <text evidence="1">Belongs to the carbon-nitrogen hydrolase superfamily. Nitrilase family.</text>
</comment>